<dbReference type="Gene3D" id="1.20.1540.10">
    <property type="entry name" value="Rhomboid-like"/>
    <property type="match status" value="1"/>
</dbReference>
<feature type="transmembrane region" description="Helical" evidence="5">
    <location>
        <begin position="165"/>
        <end position="184"/>
    </location>
</feature>
<feature type="domain" description="Peptidase S54 rhomboid" evidence="6">
    <location>
        <begin position="53"/>
        <end position="186"/>
    </location>
</feature>
<proteinExistence type="predicted"/>
<dbReference type="Proteomes" id="UP000250079">
    <property type="component" value="Chromosome"/>
</dbReference>
<keyword evidence="2 5" id="KW-0812">Transmembrane</keyword>
<dbReference type="AlphaFoldDB" id="A0A2Z2NLW8"/>
<evidence type="ECO:0000313" key="8">
    <source>
        <dbReference type="Proteomes" id="UP000250079"/>
    </source>
</evidence>
<keyword evidence="3 5" id="KW-1133">Transmembrane helix</keyword>
<keyword evidence="8" id="KW-1185">Reference proteome</keyword>
<evidence type="ECO:0000259" key="6">
    <source>
        <dbReference type="Pfam" id="PF01694"/>
    </source>
</evidence>
<sequence length="199" mass="20971">MSSLVDSRNVHSIKRDLAGVGIFVAVIWLVFLLDIFLPLEKLGLVPRTLHGLTGIVAMPFLHGDFAHLLGNSIPLTVTMLLLAGSRANSGVIVILIALLCGTGLWLFGRTALHIGASGVVFGLITFHVFAGIFEKRLKSVLISVGVGFLYASTLMKGVVPFQHGVSWEGHLIGAIAGALVALLVSRTLKAPSASSSLAR</sequence>
<evidence type="ECO:0000313" key="7">
    <source>
        <dbReference type="EMBL" id="ASJ72432.1"/>
    </source>
</evidence>
<dbReference type="EMBL" id="CP018632">
    <property type="protein sequence ID" value="ASJ72432.1"/>
    <property type="molecule type" value="Genomic_DNA"/>
</dbReference>
<gene>
    <name evidence="7" type="ORF">IMCC3135_11710</name>
</gene>
<dbReference type="GO" id="GO:0016020">
    <property type="term" value="C:membrane"/>
    <property type="evidence" value="ECO:0007669"/>
    <property type="project" value="UniProtKB-SubCell"/>
</dbReference>
<name>A0A2Z2NLW8_9GAMM</name>
<feature type="transmembrane region" description="Helical" evidence="5">
    <location>
        <begin position="140"/>
        <end position="159"/>
    </location>
</feature>
<dbReference type="RefSeq" id="WP_088917743.1">
    <property type="nucleotide sequence ID" value="NZ_CP018632.1"/>
</dbReference>
<keyword evidence="4 5" id="KW-0472">Membrane</keyword>
<evidence type="ECO:0000256" key="1">
    <source>
        <dbReference type="ARBA" id="ARBA00004141"/>
    </source>
</evidence>
<feature type="transmembrane region" description="Helical" evidence="5">
    <location>
        <begin position="65"/>
        <end position="83"/>
    </location>
</feature>
<dbReference type="OrthoDB" id="465874at2"/>
<dbReference type="GO" id="GO:0004252">
    <property type="term" value="F:serine-type endopeptidase activity"/>
    <property type="evidence" value="ECO:0007669"/>
    <property type="project" value="InterPro"/>
</dbReference>
<dbReference type="KEGG" id="gai:IMCC3135_11710"/>
<reference evidence="7 8" key="1">
    <citation type="submission" date="2016-12" db="EMBL/GenBank/DDBJ databases">
        <authorList>
            <person name="Song W.-J."/>
            <person name="Kurnit D.M."/>
        </authorList>
    </citation>
    <scope>NUCLEOTIDE SEQUENCE [LARGE SCALE GENOMIC DNA]</scope>
    <source>
        <strain evidence="7 8">IMCC3135</strain>
    </source>
</reference>
<dbReference type="SUPFAM" id="SSF144091">
    <property type="entry name" value="Rhomboid-like"/>
    <property type="match status" value="1"/>
</dbReference>
<evidence type="ECO:0000256" key="5">
    <source>
        <dbReference type="SAM" id="Phobius"/>
    </source>
</evidence>
<accession>A0A2Z2NLW8</accession>
<feature type="transmembrane region" description="Helical" evidence="5">
    <location>
        <begin position="90"/>
        <end position="108"/>
    </location>
</feature>
<comment type="subcellular location">
    <subcellularLocation>
        <location evidence="1">Membrane</location>
        <topology evidence="1">Multi-pass membrane protein</topology>
    </subcellularLocation>
</comment>
<evidence type="ECO:0000256" key="3">
    <source>
        <dbReference type="ARBA" id="ARBA00022989"/>
    </source>
</evidence>
<dbReference type="Pfam" id="PF01694">
    <property type="entry name" value="Rhomboid"/>
    <property type="match status" value="1"/>
</dbReference>
<dbReference type="InterPro" id="IPR022764">
    <property type="entry name" value="Peptidase_S54_rhomboid_dom"/>
</dbReference>
<evidence type="ECO:0000256" key="4">
    <source>
        <dbReference type="ARBA" id="ARBA00023136"/>
    </source>
</evidence>
<dbReference type="InterPro" id="IPR035952">
    <property type="entry name" value="Rhomboid-like_sf"/>
</dbReference>
<organism evidence="7 8">
    <name type="scientific">Granulosicoccus antarcticus IMCC3135</name>
    <dbReference type="NCBI Taxonomy" id="1192854"/>
    <lineage>
        <taxon>Bacteria</taxon>
        <taxon>Pseudomonadati</taxon>
        <taxon>Pseudomonadota</taxon>
        <taxon>Gammaproteobacteria</taxon>
        <taxon>Chromatiales</taxon>
        <taxon>Granulosicoccaceae</taxon>
        <taxon>Granulosicoccus</taxon>
    </lineage>
</organism>
<evidence type="ECO:0000256" key="2">
    <source>
        <dbReference type="ARBA" id="ARBA00022692"/>
    </source>
</evidence>
<feature type="transmembrane region" description="Helical" evidence="5">
    <location>
        <begin position="114"/>
        <end position="133"/>
    </location>
</feature>
<protein>
    <recommendedName>
        <fullName evidence="6">Peptidase S54 rhomboid domain-containing protein</fullName>
    </recommendedName>
</protein>
<feature type="transmembrane region" description="Helical" evidence="5">
    <location>
        <begin position="17"/>
        <end position="37"/>
    </location>
</feature>